<evidence type="ECO:0000256" key="2">
    <source>
        <dbReference type="ARBA" id="ARBA00004893"/>
    </source>
</evidence>
<dbReference type="SUPFAM" id="SSF54675">
    <property type="entry name" value="Nicotinate/Quinolinate PRTase N-terminal domain-like"/>
    <property type="match status" value="1"/>
</dbReference>
<dbReference type="UniPathway" id="UPA00253">
    <property type="reaction ID" value="UER00331"/>
</dbReference>
<feature type="binding site" evidence="13">
    <location>
        <position position="213"/>
    </location>
    <ligand>
        <name>substrate</name>
    </ligand>
</feature>
<dbReference type="SUPFAM" id="SSF51690">
    <property type="entry name" value="Nicotinate/Quinolinate PRTase C-terminal domain-like"/>
    <property type="match status" value="1"/>
</dbReference>
<dbReference type="InterPro" id="IPR037128">
    <property type="entry name" value="Quinolinate_PRibosylTase_N_sf"/>
</dbReference>
<proteinExistence type="inferred from homology"/>
<evidence type="ECO:0000256" key="9">
    <source>
        <dbReference type="ARBA" id="ARBA00033102"/>
    </source>
</evidence>
<keyword evidence="7 12" id="KW-0328">Glycosyltransferase</keyword>
<evidence type="ECO:0000256" key="12">
    <source>
        <dbReference type="PIRNR" id="PIRNR006250"/>
    </source>
</evidence>
<evidence type="ECO:0000256" key="6">
    <source>
        <dbReference type="ARBA" id="ARBA00022642"/>
    </source>
</evidence>
<dbReference type="GO" id="GO:0034213">
    <property type="term" value="P:quinolinate catabolic process"/>
    <property type="evidence" value="ECO:0007669"/>
    <property type="project" value="TreeGrafter"/>
</dbReference>
<dbReference type="EMBL" id="FOFB01000017">
    <property type="protein sequence ID" value="SEQ85031.1"/>
    <property type="molecule type" value="Genomic_DNA"/>
</dbReference>
<feature type="binding site" evidence="13">
    <location>
        <begin position="258"/>
        <end position="260"/>
    </location>
    <ligand>
        <name>substrate</name>
    </ligand>
</feature>
<dbReference type="InterPro" id="IPR027277">
    <property type="entry name" value="NadC/ModD"/>
</dbReference>
<evidence type="ECO:0000256" key="1">
    <source>
        <dbReference type="ARBA" id="ARBA00003237"/>
    </source>
</evidence>
<dbReference type="CDD" id="cd01572">
    <property type="entry name" value="QPRTase"/>
    <property type="match status" value="1"/>
</dbReference>
<name>A0A1H9JDF3_9BACT</name>
<evidence type="ECO:0000259" key="14">
    <source>
        <dbReference type="Pfam" id="PF01729"/>
    </source>
</evidence>
<comment type="pathway">
    <text evidence="2">Cofactor biosynthesis; NAD(+) biosynthesis; nicotinate D-ribonucleotide from quinolinate: step 1/1.</text>
</comment>
<dbReference type="InterPro" id="IPR022412">
    <property type="entry name" value="Quinolinate_PRibosylTrfase_N"/>
</dbReference>
<keyword evidence="8 12" id="KW-0808">Transferase</keyword>
<dbReference type="Pfam" id="PF01729">
    <property type="entry name" value="QRPTase_C"/>
    <property type="match status" value="1"/>
</dbReference>
<dbReference type="PANTHER" id="PTHR32179">
    <property type="entry name" value="NICOTINATE-NUCLEOTIDE PYROPHOSPHORYLASE [CARBOXYLATING]"/>
    <property type="match status" value="1"/>
</dbReference>
<evidence type="ECO:0000256" key="3">
    <source>
        <dbReference type="ARBA" id="ARBA00009400"/>
    </source>
</evidence>
<reference evidence="17" key="1">
    <citation type="submission" date="2016-10" db="EMBL/GenBank/DDBJ databases">
        <authorList>
            <person name="Varghese N."/>
            <person name="Submissions S."/>
        </authorList>
    </citation>
    <scope>NUCLEOTIDE SEQUENCE [LARGE SCALE GENOMIC DNA]</scope>
    <source>
        <strain evidence="17">DSM 24740</strain>
    </source>
</reference>
<dbReference type="InterPro" id="IPR004393">
    <property type="entry name" value="NadC"/>
</dbReference>
<feature type="binding site" evidence="13">
    <location>
        <position position="235"/>
    </location>
    <ligand>
        <name>substrate</name>
    </ligand>
</feature>
<dbReference type="STRING" id="478744.SAMN05444359_11720"/>
<dbReference type="GO" id="GO:0009435">
    <property type="term" value="P:NAD+ biosynthetic process"/>
    <property type="evidence" value="ECO:0007669"/>
    <property type="project" value="UniProtKB-UniPathway"/>
</dbReference>
<dbReference type="PANTHER" id="PTHR32179:SF3">
    <property type="entry name" value="NICOTINATE-NUCLEOTIDE PYROPHOSPHORYLASE [CARBOXYLATING]"/>
    <property type="match status" value="1"/>
</dbReference>
<dbReference type="InterPro" id="IPR002638">
    <property type="entry name" value="Quinolinate_PRibosylTrfase_C"/>
</dbReference>
<evidence type="ECO:0000256" key="11">
    <source>
        <dbReference type="ARBA" id="ARBA00069173"/>
    </source>
</evidence>
<comment type="similarity">
    <text evidence="3 12">Belongs to the NadC/ModD family.</text>
</comment>
<organism evidence="16 17">
    <name type="scientific">Neolewinella agarilytica</name>
    <dbReference type="NCBI Taxonomy" id="478744"/>
    <lineage>
        <taxon>Bacteria</taxon>
        <taxon>Pseudomonadati</taxon>
        <taxon>Bacteroidota</taxon>
        <taxon>Saprospiria</taxon>
        <taxon>Saprospirales</taxon>
        <taxon>Lewinellaceae</taxon>
        <taxon>Neolewinella</taxon>
    </lineage>
</organism>
<keyword evidence="6" id="KW-0662">Pyridine nucleotide biosynthesis</keyword>
<dbReference type="EC" id="2.4.2.19" evidence="5"/>
<dbReference type="GO" id="GO:0005737">
    <property type="term" value="C:cytoplasm"/>
    <property type="evidence" value="ECO:0007669"/>
    <property type="project" value="TreeGrafter"/>
</dbReference>
<dbReference type="FunCoup" id="A0A1H9JDF3">
    <property type="interactions" value="362"/>
</dbReference>
<dbReference type="InterPro" id="IPR013785">
    <property type="entry name" value="Aldolase_TIM"/>
</dbReference>
<dbReference type="InParanoid" id="A0A1H9JDF3"/>
<dbReference type="AlphaFoldDB" id="A0A1H9JDF3"/>
<feature type="binding site" evidence="13">
    <location>
        <position position="170"/>
    </location>
    <ligand>
        <name>substrate</name>
    </ligand>
</feature>
<dbReference type="InterPro" id="IPR036068">
    <property type="entry name" value="Nicotinate_pribotase-like_C"/>
</dbReference>
<feature type="binding site" evidence="13">
    <location>
        <begin position="146"/>
        <end position="148"/>
    </location>
    <ligand>
        <name>substrate</name>
    </ligand>
</feature>
<evidence type="ECO:0000313" key="17">
    <source>
        <dbReference type="Proteomes" id="UP000199021"/>
    </source>
</evidence>
<feature type="domain" description="Quinolinate phosphoribosyl transferase N-terminal" evidence="15">
    <location>
        <begin position="38"/>
        <end position="123"/>
    </location>
</feature>
<comment type="subunit">
    <text evidence="4">Hexamer formed by 3 homodimers.</text>
</comment>
<dbReference type="Gene3D" id="3.20.20.70">
    <property type="entry name" value="Aldolase class I"/>
    <property type="match status" value="1"/>
</dbReference>
<feature type="binding site" evidence="13">
    <location>
        <position position="113"/>
    </location>
    <ligand>
        <name>substrate</name>
    </ligand>
</feature>
<evidence type="ECO:0000256" key="7">
    <source>
        <dbReference type="ARBA" id="ARBA00022676"/>
    </source>
</evidence>
<evidence type="ECO:0000256" key="4">
    <source>
        <dbReference type="ARBA" id="ARBA00011218"/>
    </source>
</evidence>
<dbReference type="PIRSF" id="PIRSF006250">
    <property type="entry name" value="NadC_ModD"/>
    <property type="match status" value="1"/>
</dbReference>
<comment type="catalytic activity">
    <reaction evidence="10">
        <text>nicotinate beta-D-ribonucleotide + CO2 + diphosphate = quinolinate + 5-phospho-alpha-D-ribose 1-diphosphate + 2 H(+)</text>
        <dbReference type="Rhea" id="RHEA:12733"/>
        <dbReference type="ChEBI" id="CHEBI:15378"/>
        <dbReference type="ChEBI" id="CHEBI:16526"/>
        <dbReference type="ChEBI" id="CHEBI:29959"/>
        <dbReference type="ChEBI" id="CHEBI:33019"/>
        <dbReference type="ChEBI" id="CHEBI:57502"/>
        <dbReference type="ChEBI" id="CHEBI:58017"/>
        <dbReference type="EC" id="2.4.2.19"/>
    </reaction>
</comment>
<dbReference type="Proteomes" id="UP000199021">
    <property type="component" value="Unassembled WGS sequence"/>
</dbReference>
<dbReference type="Gene3D" id="3.90.1170.20">
    <property type="entry name" value="Quinolinate phosphoribosyl transferase, N-terminal domain"/>
    <property type="match status" value="1"/>
</dbReference>
<comment type="function">
    <text evidence="1">Involved in the catabolism of quinolinic acid (QA).</text>
</comment>
<evidence type="ECO:0000256" key="10">
    <source>
        <dbReference type="ARBA" id="ARBA00047445"/>
    </source>
</evidence>
<feature type="binding site" evidence="13">
    <location>
        <begin position="279"/>
        <end position="281"/>
    </location>
    <ligand>
        <name>substrate</name>
    </ligand>
</feature>
<dbReference type="NCBIfam" id="TIGR00078">
    <property type="entry name" value="nadC"/>
    <property type="match status" value="1"/>
</dbReference>
<feature type="binding site" evidence="13">
    <location>
        <position position="180"/>
    </location>
    <ligand>
        <name>substrate</name>
    </ligand>
</feature>
<evidence type="ECO:0000259" key="15">
    <source>
        <dbReference type="Pfam" id="PF02749"/>
    </source>
</evidence>
<sequence>MKRTNFAGPKVKIMTEILRQRILQFINEALAEDVGPGDFTSEATIPATNRDTARLLVKDVGVLAGVEIAKMVFEVVDPTAEFTQLMNDGDLMHVGDEAFHVNCNSRALLKAERLVLNTMQRMSGIATLSNRYAFEVEDLPVKVLDTRKTTPNLRFIEKWAVRLGGCHNYRDGLYDRIMIKDNHVDAAGSLTAAINGVKTFFEENNMELPITVEVRNLVELMEVLEVGHVDRIMLDNFEVPILKEALAHIAGRYETEASGGITLKTIREIALTGVDYISVGALTHSATSLDLSLKVMK</sequence>
<evidence type="ECO:0000256" key="8">
    <source>
        <dbReference type="ARBA" id="ARBA00022679"/>
    </source>
</evidence>
<gene>
    <name evidence="16" type="ORF">SAMN05444359_11720</name>
</gene>
<evidence type="ECO:0000256" key="5">
    <source>
        <dbReference type="ARBA" id="ARBA00011944"/>
    </source>
</evidence>
<evidence type="ECO:0000313" key="16">
    <source>
        <dbReference type="EMBL" id="SEQ85031.1"/>
    </source>
</evidence>
<accession>A0A1H9JDF3</accession>
<dbReference type="FunFam" id="3.90.1170.20:FF:000001">
    <property type="entry name" value="Nicotinate-nucleotide diphosphorylase (Carboxylating)"/>
    <property type="match status" value="1"/>
</dbReference>
<dbReference type="GO" id="GO:0004514">
    <property type="term" value="F:nicotinate-nucleotide diphosphorylase (carboxylating) activity"/>
    <property type="evidence" value="ECO:0007669"/>
    <property type="project" value="UniProtKB-EC"/>
</dbReference>
<evidence type="ECO:0000256" key="13">
    <source>
        <dbReference type="PIRSR" id="PIRSR006250-1"/>
    </source>
</evidence>
<dbReference type="FunFam" id="3.20.20.70:FF:000030">
    <property type="entry name" value="Nicotinate-nucleotide pyrophosphorylase, carboxylating"/>
    <property type="match status" value="1"/>
</dbReference>
<feature type="domain" description="Quinolinate phosphoribosyl transferase C-terminal" evidence="14">
    <location>
        <begin position="125"/>
        <end position="294"/>
    </location>
</feature>
<keyword evidence="17" id="KW-1185">Reference proteome</keyword>
<dbReference type="Pfam" id="PF02749">
    <property type="entry name" value="QRPTase_N"/>
    <property type="match status" value="1"/>
</dbReference>
<protein>
    <recommendedName>
        <fullName evidence="11">Probable nicotinate-nucleotide pyrophosphorylase [carboxylating]</fullName>
        <ecNumber evidence="5">2.4.2.19</ecNumber>
    </recommendedName>
    <alternativeName>
        <fullName evidence="9">Quinolinate phosphoribosyltransferase [decarboxylating]</fullName>
    </alternativeName>
</protein>